<accession>A0A9X0YKC2</accession>
<dbReference type="PANTHER" id="PTHR40940">
    <property type="entry name" value="PROTEIN BATD-RELATED"/>
    <property type="match status" value="1"/>
</dbReference>
<evidence type="ECO:0000313" key="4">
    <source>
        <dbReference type="EMBL" id="MDQ0333604.1"/>
    </source>
</evidence>
<evidence type="ECO:0000256" key="2">
    <source>
        <dbReference type="SAM" id="SignalP"/>
    </source>
</evidence>
<comment type="caution">
    <text evidence="3">The sequence shown here is derived from an EMBL/GenBank/DDBJ whole genome shotgun (WGS) entry which is preliminary data.</text>
</comment>
<dbReference type="InterPro" id="IPR025738">
    <property type="entry name" value="BatD"/>
</dbReference>
<reference evidence="3" key="1">
    <citation type="submission" date="2021-03" db="EMBL/GenBank/DDBJ databases">
        <title>Genomic Encyclopedia of Type Strains, Phase IV (KMG-IV): sequencing the most valuable type-strain genomes for metagenomic binning, comparative biology and taxonomic classification.</title>
        <authorList>
            <person name="Goeker M."/>
        </authorList>
    </citation>
    <scope>NUCLEOTIDE SEQUENCE</scope>
    <source>
        <strain evidence="3">DSM 15523</strain>
        <strain evidence="4 6">DSM 16476</strain>
    </source>
</reference>
<sequence length="455" mass="51040">MVAKFKIIALLFLLSTSVGYAQQLISYATINHNEAYIGQPIQMTVSVYSNTWFTKGVDVGNIQVEGALTVYFRSVSNTRTFSGKQFSGVDFIYNVFPTQEGVITIPELTIHVESPKPGGYKGIKHTIHTKPKNITVKGVPVGYNPNNWLVSSTLTVHEKWNVNTNNVKVGDVLQRTISRSASGTLGEFIPAVVWDSISGVSIYPKRPSVNTNKTKTYVSASRTDGANYLFEKEGEVTLPKIEFVYWNYNSHKFYKKIIDSVTITVAPNPDLSMLAGVKKELEAEVSQVPEEEQPFLILGLPVKTFVLYCVLGVLILYVLYKVIPWAVRKIKARNKEYHGSEKYAYRTLKSALGGTKDYETLHALKVWLIKLNPAIPSIHAFVNTYGSKAMQQEYYNLERRATGHTDAVFNGSVFKSELKEARQSYLNQRTTAVSKQDKGAIEKRWLNPTSSETSY</sequence>
<evidence type="ECO:0000313" key="5">
    <source>
        <dbReference type="Proteomes" id="UP001138672"/>
    </source>
</evidence>
<organism evidence="3 5">
    <name type="scientific">Formosa algae</name>
    <dbReference type="NCBI Taxonomy" id="225843"/>
    <lineage>
        <taxon>Bacteria</taxon>
        <taxon>Pseudomonadati</taxon>
        <taxon>Bacteroidota</taxon>
        <taxon>Flavobacteriia</taxon>
        <taxon>Flavobacteriales</taxon>
        <taxon>Flavobacteriaceae</taxon>
        <taxon>Formosa</taxon>
    </lineage>
</organism>
<dbReference type="PANTHER" id="PTHR40940:SF1">
    <property type="entry name" value="PROTEIN BATD"/>
    <property type="match status" value="1"/>
</dbReference>
<evidence type="ECO:0008006" key="7">
    <source>
        <dbReference type="Google" id="ProtNLM"/>
    </source>
</evidence>
<dbReference type="Proteomes" id="UP001231587">
    <property type="component" value="Unassembled WGS sequence"/>
</dbReference>
<feature type="signal peptide" evidence="2">
    <location>
        <begin position="1"/>
        <end position="21"/>
    </location>
</feature>
<name>A0A9X0YKC2_9FLAO</name>
<keyword evidence="1" id="KW-0472">Membrane</keyword>
<dbReference type="EMBL" id="JAUSUU010000001">
    <property type="protein sequence ID" value="MDQ0333604.1"/>
    <property type="molecule type" value="Genomic_DNA"/>
</dbReference>
<dbReference type="Pfam" id="PF13584">
    <property type="entry name" value="BatD"/>
    <property type="match status" value="1"/>
</dbReference>
<keyword evidence="2" id="KW-0732">Signal</keyword>
<gene>
    <name evidence="3" type="ORF">J2Z56_000733</name>
    <name evidence="4" type="ORF">J2Z57_000026</name>
</gene>
<feature type="chain" id="PRO_5040794990" description="BatD protein" evidence="2">
    <location>
        <begin position="22"/>
        <end position="455"/>
    </location>
</feature>
<proteinExistence type="predicted"/>
<keyword evidence="1" id="KW-0812">Transmembrane</keyword>
<dbReference type="RefSeq" id="WP_057781721.1">
    <property type="nucleotide sequence ID" value="NZ_JAGGJQ010000002.1"/>
</dbReference>
<feature type="transmembrane region" description="Helical" evidence="1">
    <location>
        <begin position="305"/>
        <end position="327"/>
    </location>
</feature>
<keyword evidence="6" id="KW-1185">Reference proteome</keyword>
<evidence type="ECO:0000313" key="3">
    <source>
        <dbReference type="EMBL" id="MBP1838827.1"/>
    </source>
</evidence>
<evidence type="ECO:0000313" key="6">
    <source>
        <dbReference type="Proteomes" id="UP001231587"/>
    </source>
</evidence>
<dbReference type="EMBL" id="JAGGJQ010000002">
    <property type="protein sequence ID" value="MBP1838827.1"/>
    <property type="molecule type" value="Genomic_DNA"/>
</dbReference>
<dbReference type="OrthoDB" id="650166at2"/>
<protein>
    <recommendedName>
        <fullName evidence="7">BatD protein</fullName>
    </recommendedName>
</protein>
<evidence type="ECO:0000256" key="1">
    <source>
        <dbReference type="SAM" id="Phobius"/>
    </source>
</evidence>
<keyword evidence="1" id="KW-1133">Transmembrane helix</keyword>
<dbReference type="AlphaFoldDB" id="A0A9X0YKC2"/>
<dbReference type="Proteomes" id="UP001138672">
    <property type="component" value="Unassembled WGS sequence"/>
</dbReference>